<evidence type="ECO:0000313" key="4">
    <source>
        <dbReference type="Proteomes" id="UP000734854"/>
    </source>
</evidence>
<protein>
    <submittedName>
        <fullName evidence="3">Uncharacterized protein</fullName>
    </submittedName>
</protein>
<evidence type="ECO:0000256" key="1">
    <source>
        <dbReference type="SAM" id="Coils"/>
    </source>
</evidence>
<dbReference type="AlphaFoldDB" id="A0A8J5I7L4"/>
<dbReference type="PANTHER" id="PTHR48163:SF2">
    <property type="entry name" value="EXPRESSED PROTEIN"/>
    <property type="match status" value="1"/>
</dbReference>
<feature type="coiled-coil region" evidence="1">
    <location>
        <begin position="218"/>
        <end position="245"/>
    </location>
</feature>
<feature type="compositionally biased region" description="Polar residues" evidence="2">
    <location>
        <begin position="31"/>
        <end position="48"/>
    </location>
</feature>
<feature type="coiled-coil region" evidence="1">
    <location>
        <begin position="55"/>
        <end position="164"/>
    </location>
</feature>
<evidence type="ECO:0000313" key="3">
    <source>
        <dbReference type="EMBL" id="KAG6530017.1"/>
    </source>
</evidence>
<comment type="caution">
    <text evidence="3">The sequence shown here is derived from an EMBL/GenBank/DDBJ whole genome shotgun (WGS) entry which is preliminary data.</text>
</comment>
<organism evidence="3 4">
    <name type="scientific">Zingiber officinale</name>
    <name type="common">Ginger</name>
    <name type="synonym">Amomum zingiber</name>
    <dbReference type="NCBI Taxonomy" id="94328"/>
    <lineage>
        <taxon>Eukaryota</taxon>
        <taxon>Viridiplantae</taxon>
        <taxon>Streptophyta</taxon>
        <taxon>Embryophyta</taxon>
        <taxon>Tracheophyta</taxon>
        <taxon>Spermatophyta</taxon>
        <taxon>Magnoliopsida</taxon>
        <taxon>Liliopsida</taxon>
        <taxon>Zingiberales</taxon>
        <taxon>Zingiberaceae</taxon>
        <taxon>Zingiber</taxon>
    </lineage>
</organism>
<gene>
    <name evidence="3" type="ORF">ZIOFF_012237</name>
</gene>
<evidence type="ECO:0000256" key="2">
    <source>
        <dbReference type="SAM" id="MobiDB-lite"/>
    </source>
</evidence>
<reference evidence="3 4" key="1">
    <citation type="submission" date="2020-08" db="EMBL/GenBank/DDBJ databases">
        <title>Plant Genome Project.</title>
        <authorList>
            <person name="Zhang R.-G."/>
        </authorList>
    </citation>
    <scope>NUCLEOTIDE SEQUENCE [LARGE SCALE GENOMIC DNA]</scope>
    <source>
        <tissue evidence="3">Rhizome</tissue>
    </source>
</reference>
<dbReference type="PANTHER" id="PTHR48163">
    <property type="entry name" value="BNAC02G25670D PROTEIN"/>
    <property type="match status" value="1"/>
</dbReference>
<proteinExistence type="predicted"/>
<keyword evidence="4" id="KW-1185">Reference proteome</keyword>
<feature type="compositionally biased region" description="Basic and acidic residues" evidence="2">
    <location>
        <begin position="1"/>
        <end position="24"/>
    </location>
</feature>
<dbReference type="EMBL" id="JACMSC010000003">
    <property type="protein sequence ID" value="KAG6530017.1"/>
    <property type="molecule type" value="Genomic_DNA"/>
</dbReference>
<accession>A0A8J5I7L4</accession>
<keyword evidence="1" id="KW-0175">Coiled coil</keyword>
<dbReference type="Proteomes" id="UP000734854">
    <property type="component" value="Unassembled WGS sequence"/>
</dbReference>
<name>A0A8J5I7L4_ZINOF</name>
<sequence length="267" mass="30475">MDAHTRGRRTLEEIRQKRAAERIHKVPSGSDLESSNPYGAQRSESGNRMSGERDTYVLSSQLKDFENRNAELERENQKLLAKLDEKEIQIDSLMKRLNDLEQDSLLMLRKSLKDISIEKDAAIEDALSQLRSIKKRLKEAEEDQYRAEQDAADLRAELNLLQQQGLRGTTHSDMQFGSSPDHILSLEKEILDLKTGLQQELLLRQQEQQKLSAEQLHSSSLLSEKKELEDKLASLNKKISEDASDFAVRKMSSLVNSKIATIPICYI</sequence>
<feature type="region of interest" description="Disordered" evidence="2">
    <location>
        <begin position="1"/>
        <end position="55"/>
    </location>
</feature>